<comment type="caution">
    <text evidence="4">The sequence shown here is derived from an EMBL/GenBank/DDBJ whole genome shotgun (WGS) entry which is preliminary data.</text>
</comment>
<keyword evidence="1" id="KW-0175">Coiled coil</keyword>
<reference evidence="4 5" key="1">
    <citation type="submission" date="2016-07" db="EMBL/GenBank/DDBJ databases">
        <title>Pervasive Adenine N6-methylation of Active Genes in Fungi.</title>
        <authorList>
            <consortium name="DOE Joint Genome Institute"/>
            <person name="Mondo S.J."/>
            <person name="Dannebaum R.O."/>
            <person name="Kuo R.C."/>
            <person name="Labutti K."/>
            <person name="Haridas S."/>
            <person name="Kuo A."/>
            <person name="Salamov A."/>
            <person name="Ahrendt S.R."/>
            <person name="Lipzen A."/>
            <person name="Sullivan W."/>
            <person name="Andreopoulos W.B."/>
            <person name="Clum A."/>
            <person name="Lindquist E."/>
            <person name="Daum C."/>
            <person name="Ramamoorthy G.K."/>
            <person name="Gryganskyi A."/>
            <person name="Culley D."/>
            <person name="Magnuson J.K."/>
            <person name="James T.Y."/>
            <person name="O'Malley M.A."/>
            <person name="Stajich J.E."/>
            <person name="Spatafora J.W."/>
            <person name="Visel A."/>
            <person name="Grigoriev I.V."/>
        </authorList>
    </citation>
    <scope>NUCLEOTIDE SEQUENCE [LARGE SCALE GENOMIC DNA]</scope>
    <source>
        <strain evidence="4 5">NRRL 1336</strain>
    </source>
</reference>
<dbReference type="GO" id="GO:0051260">
    <property type="term" value="P:protein homooligomerization"/>
    <property type="evidence" value="ECO:0007669"/>
    <property type="project" value="InterPro"/>
</dbReference>
<feature type="region of interest" description="Disordered" evidence="2">
    <location>
        <begin position="1"/>
        <end position="55"/>
    </location>
</feature>
<keyword evidence="5" id="KW-1185">Reference proteome</keyword>
<sequence>MTTTGASFFDSFTPENGRTPSYIQTTLLHESNDTSSETHSNVASSDTPEPAKSTAGFKLPRFSVYENSLPEWQMLSKSYKLQKQDLHSQIKEQLNDLNELEDRFEKMSIDFHRKVETAYTHLSDDLTEWQEELDVEKSCFEREKDMMKRIRKSQEEKIKLNVGGQLFETSLSTLQRDPDSILAAMFTCHSCIAPDENDGSYFIDRDSTYFRLVLNYLRDLKVPPCIRDDPKIMDELMQEARHYNITGLMKLATTEDSLRLFASC</sequence>
<dbReference type="InterPro" id="IPR045068">
    <property type="entry name" value="BACURD1-3"/>
</dbReference>
<evidence type="ECO:0000256" key="1">
    <source>
        <dbReference type="SAM" id="Coils"/>
    </source>
</evidence>
<dbReference type="PANTHER" id="PTHR11145">
    <property type="entry name" value="BTB/POZ DOMAIN-CONTAINING ADAPTER FOR CUL3-MEDIATED RHOA DEGRADATION PROTEIN FAMILY MEMBER"/>
    <property type="match status" value="1"/>
</dbReference>
<name>A0A1X2ITS9_9FUNG</name>
<evidence type="ECO:0000256" key="2">
    <source>
        <dbReference type="SAM" id="MobiDB-lite"/>
    </source>
</evidence>
<accession>A0A1X2ITS9</accession>
<evidence type="ECO:0000313" key="5">
    <source>
        <dbReference type="Proteomes" id="UP000193560"/>
    </source>
</evidence>
<gene>
    <name evidence="4" type="ORF">BCR42DRAFT_405715</name>
</gene>
<dbReference type="SMART" id="SM00225">
    <property type="entry name" value="BTB"/>
    <property type="match status" value="1"/>
</dbReference>
<dbReference type="Proteomes" id="UP000193560">
    <property type="component" value="Unassembled WGS sequence"/>
</dbReference>
<feature type="coiled-coil region" evidence="1">
    <location>
        <begin position="83"/>
        <end position="110"/>
    </location>
</feature>
<evidence type="ECO:0000259" key="3">
    <source>
        <dbReference type="SMART" id="SM00225"/>
    </source>
</evidence>
<dbReference type="InterPro" id="IPR011333">
    <property type="entry name" value="SKP1/BTB/POZ_sf"/>
</dbReference>
<organism evidence="4 5">
    <name type="scientific">Absidia repens</name>
    <dbReference type="NCBI Taxonomy" id="90262"/>
    <lineage>
        <taxon>Eukaryota</taxon>
        <taxon>Fungi</taxon>
        <taxon>Fungi incertae sedis</taxon>
        <taxon>Mucoromycota</taxon>
        <taxon>Mucoromycotina</taxon>
        <taxon>Mucoromycetes</taxon>
        <taxon>Mucorales</taxon>
        <taxon>Cunninghamellaceae</taxon>
        <taxon>Absidia</taxon>
    </lineage>
</organism>
<dbReference type="SUPFAM" id="SSF54695">
    <property type="entry name" value="POZ domain"/>
    <property type="match status" value="1"/>
</dbReference>
<dbReference type="Pfam" id="PF02214">
    <property type="entry name" value="BTB_2"/>
    <property type="match status" value="1"/>
</dbReference>
<feature type="compositionally biased region" description="Polar residues" evidence="2">
    <location>
        <begin position="13"/>
        <end position="47"/>
    </location>
</feature>
<proteinExistence type="predicted"/>
<dbReference type="Gene3D" id="3.30.710.10">
    <property type="entry name" value="Potassium Channel Kv1.1, Chain A"/>
    <property type="match status" value="1"/>
</dbReference>
<dbReference type="PANTHER" id="PTHR11145:SF8">
    <property type="entry name" value="RE57120P"/>
    <property type="match status" value="1"/>
</dbReference>
<dbReference type="STRING" id="90262.A0A1X2ITS9"/>
<dbReference type="OrthoDB" id="2414723at2759"/>
<protein>
    <submittedName>
        <fullName evidence="4">BTB/POZ protein</fullName>
    </submittedName>
</protein>
<dbReference type="InterPro" id="IPR003131">
    <property type="entry name" value="T1-type_BTB"/>
</dbReference>
<dbReference type="AlphaFoldDB" id="A0A1X2ITS9"/>
<dbReference type="InterPro" id="IPR000210">
    <property type="entry name" value="BTB/POZ_dom"/>
</dbReference>
<dbReference type="EMBL" id="MCGE01000004">
    <property type="protein sequence ID" value="ORZ22208.1"/>
    <property type="molecule type" value="Genomic_DNA"/>
</dbReference>
<feature type="domain" description="BTB" evidence="3">
    <location>
        <begin position="156"/>
        <end position="260"/>
    </location>
</feature>
<evidence type="ECO:0000313" key="4">
    <source>
        <dbReference type="EMBL" id="ORZ22208.1"/>
    </source>
</evidence>